<dbReference type="GO" id="GO:0005524">
    <property type="term" value="F:ATP binding"/>
    <property type="evidence" value="ECO:0007669"/>
    <property type="project" value="UniProtKB-UniRule"/>
</dbReference>
<dbReference type="SUPFAM" id="SSF56317">
    <property type="entry name" value="Carbon-nitrogen hydrolase"/>
    <property type="match status" value="1"/>
</dbReference>
<dbReference type="InterPro" id="IPR041856">
    <property type="entry name" value="NAD+_synth_C"/>
</dbReference>
<dbReference type="PANTHER" id="PTHR23090:SF9">
    <property type="entry name" value="GLUTAMINE-DEPENDENT NAD(+) SYNTHETASE"/>
    <property type="match status" value="1"/>
</dbReference>
<reference evidence="7" key="1">
    <citation type="submission" date="2015-05" db="EMBL/GenBank/DDBJ databases">
        <title>Draft genome sequence of 'Candidatus Phytoplasma Pruni' strain CX, a plant pathogenic bacterium.</title>
        <authorList>
            <person name="Lee I.-M."/>
            <person name="Bottner-Parker K.D."/>
            <person name="Shao J."/>
            <person name="Gundersen-Rindal D.E."/>
            <person name="Zhao Y."/>
            <person name="Davis R.E."/>
        </authorList>
    </citation>
    <scope>NUCLEOTIDE SEQUENCE [LARGE SCALE GENOMIC DNA]</scope>
    <source>
        <strain evidence="7">CX</strain>
    </source>
</reference>
<dbReference type="CDD" id="cd07570">
    <property type="entry name" value="GAT_Gln-NAD-synth"/>
    <property type="match status" value="1"/>
</dbReference>
<dbReference type="GO" id="GO:0004359">
    <property type="term" value="F:glutaminase activity"/>
    <property type="evidence" value="ECO:0007669"/>
    <property type="project" value="InterPro"/>
</dbReference>
<dbReference type="AlphaFoldDB" id="A0A0M1N0I6"/>
<organism evidence="6 7">
    <name type="scientific">Candidatus Phytoplasma pruni</name>
    <dbReference type="NCBI Taxonomy" id="479893"/>
    <lineage>
        <taxon>Bacteria</taxon>
        <taxon>Bacillati</taxon>
        <taxon>Mycoplasmatota</taxon>
        <taxon>Mollicutes</taxon>
        <taxon>Acholeplasmatales</taxon>
        <taxon>Acholeplasmataceae</taxon>
        <taxon>Candidatus Phytoplasma</taxon>
        <taxon>16SrIII (X-disease group)</taxon>
    </lineage>
</organism>
<dbReference type="EC" id="6.3.5.1" evidence="4"/>
<evidence type="ECO:0000313" key="6">
    <source>
        <dbReference type="EMBL" id="KOR75667.1"/>
    </source>
</evidence>
<dbReference type="Proteomes" id="UP000037386">
    <property type="component" value="Unassembled WGS sequence"/>
</dbReference>
<comment type="caution">
    <text evidence="6">The sequence shown here is derived from an EMBL/GenBank/DDBJ whole genome shotgun (WGS) entry which is preliminary data.</text>
</comment>
<comment type="similarity">
    <text evidence="2 4">In the C-terminal section; belongs to the NAD synthetase family.</text>
</comment>
<dbReference type="GO" id="GO:0003952">
    <property type="term" value="F:NAD+ synthase (glutamine-hydrolyzing) activity"/>
    <property type="evidence" value="ECO:0007669"/>
    <property type="project" value="UniProtKB-UniRule"/>
</dbReference>
<dbReference type="UniPathway" id="UPA00253">
    <property type="reaction ID" value="UER00334"/>
</dbReference>
<feature type="domain" description="CN hydrolase" evidence="5">
    <location>
        <begin position="27"/>
        <end position="195"/>
    </location>
</feature>
<keyword evidence="4" id="KW-0067">ATP-binding</keyword>
<dbReference type="GO" id="GO:0005737">
    <property type="term" value="C:cytoplasm"/>
    <property type="evidence" value="ECO:0007669"/>
    <property type="project" value="InterPro"/>
</dbReference>
<keyword evidence="4" id="KW-0547">Nucleotide-binding</keyword>
<keyword evidence="3 4" id="KW-0436">Ligase</keyword>
<dbReference type="RefSeq" id="WP_053521341.1">
    <property type="nucleotide sequence ID" value="NZ_LHCF01000002.1"/>
</dbReference>
<dbReference type="PATRIC" id="fig|479893.3.peg.152"/>
<proteinExistence type="inferred from homology"/>
<evidence type="ECO:0000313" key="7">
    <source>
        <dbReference type="Proteomes" id="UP000037386"/>
    </source>
</evidence>
<dbReference type="InterPro" id="IPR036526">
    <property type="entry name" value="C-N_Hydrolase_sf"/>
</dbReference>
<dbReference type="STRING" id="479893.CPX_001369"/>
<evidence type="ECO:0000259" key="5">
    <source>
        <dbReference type="Pfam" id="PF00795"/>
    </source>
</evidence>
<dbReference type="PIRSF" id="PIRSF006630">
    <property type="entry name" value="NADS_GAT"/>
    <property type="match status" value="1"/>
</dbReference>
<dbReference type="InterPro" id="IPR003010">
    <property type="entry name" value="C-N_Hydrolase"/>
</dbReference>
<dbReference type="PANTHER" id="PTHR23090">
    <property type="entry name" value="NH 3 /GLUTAMINE-DEPENDENT NAD + SYNTHETASE"/>
    <property type="match status" value="1"/>
</dbReference>
<dbReference type="Pfam" id="PF00795">
    <property type="entry name" value="CN_hydrolase"/>
    <property type="match status" value="1"/>
</dbReference>
<dbReference type="OrthoDB" id="9803818at2"/>
<gene>
    <name evidence="6" type="primary">qns</name>
    <name evidence="6" type="ORF">CPX_001369</name>
</gene>
<dbReference type="EMBL" id="LHCF01000002">
    <property type="protein sequence ID" value="KOR75667.1"/>
    <property type="molecule type" value="Genomic_DNA"/>
</dbReference>
<evidence type="ECO:0000256" key="2">
    <source>
        <dbReference type="ARBA" id="ARBA00007145"/>
    </source>
</evidence>
<accession>A0A0M1N0I6</accession>
<sequence>MYNNGFIKIELSNPDLHIGNPFKNAESILEVLNHSKASFVLFPELFLSSYTAGDLFFEITFYQEVLESLQFLMEKTVFEGVYLVGIPFFLEEVLFNVAVVIQKDKILGIVPKHTIPNYKEFSEKRWFHSGKTIQTQEIDFLGQKVPVGNILFINKQFDISFGVEICQDLWTIESPSDLLALNGAELIFNLSSSTEHIGKKEMRKNAVINHSRKHIGGYFYTSSGITESSTDVLFSNHKIAAVFGNLIGEKDLFNQDDTSLVVDVCIDSIKHQRRIDTTLGDQKIGKEYPFFKAYFDIKEYDNYEFEKPFYQKPFVEMNDLEEQLKLANHIQFLSLQSKLSHIKNVKVILKLASRSNELLSLLAVIQSFQASKKTLDDLIVIMEDEKDFQPDFVALIKNFLNNLGIKNILLDNEVHQPQVKEQFSKKLIHHALSKFTPNPLMLDDSQILVLESDNLSDTALGKVSERMDYYDQLYNVNVGLSQTFMTELIFFHLNKPIIPIPPELKVFYQEQIEKFLTPNIIIEDFILYHHLKNNFSKAKIAFLIEHTFALNAEESLVLVQNYLKTFYQVQYKRQQMSPGPKILENSLSPRTEFKLPINFQRKE</sequence>
<name>A0A0M1N0I6_9MOLU</name>
<evidence type="ECO:0000256" key="1">
    <source>
        <dbReference type="ARBA" id="ARBA00005188"/>
    </source>
</evidence>
<keyword evidence="4" id="KW-0520">NAD</keyword>
<protein>
    <recommendedName>
        <fullName evidence="4">Glutamine-dependent NAD(+) synthetase</fullName>
        <ecNumber evidence="4">6.3.5.1</ecNumber>
    </recommendedName>
    <alternativeName>
        <fullName evidence="4">NAD(+) synthase [glutamine-hydrolyzing]</fullName>
    </alternativeName>
</protein>
<dbReference type="InterPro" id="IPR014445">
    <property type="entry name" value="Gln-dep_NAD_synthase"/>
</dbReference>
<dbReference type="Gene3D" id="1.10.10.1140">
    <property type="entry name" value="Glutamine-dependent NAD+ synthetase, C-terminal domain"/>
    <property type="match status" value="1"/>
</dbReference>
<dbReference type="InterPro" id="IPR003694">
    <property type="entry name" value="NAD_synthase"/>
</dbReference>
<dbReference type="GO" id="GO:0009435">
    <property type="term" value="P:NAD+ biosynthetic process"/>
    <property type="evidence" value="ECO:0007669"/>
    <property type="project" value="UniProtKB-UniRule"/>
</dbReference>
<dbReference type="Gene3D" id="3.60.110.10">
    <property type="entry name" value="Carbon-nitrogen hydrolase"/>
    <property type="match status" value="1"/>
</dbReference>
<evidence type="ECO:0000256" key="4">
    <source>
        <dbReference type="PIRNR" id="PIRNR006630"/>
    </source>
</evidence>
<comment type="pathway">
    <text evidence="1 4">Cofactor biosynthesis; NAD(+) biosynthesis; NAD(+) from deamido-NAD(+) (L-Gln route): step 1/1.</text>
</comment>
<evidence type="ECO:0000256" key="3">
    <source>
        <dbReference type="ARBA" id="ARBA00022598"/>
    </source>
</evidence>
<comment type="catalytic activity">
    <reaction evidence="4">
        <text>deamido-NAD(+) + L-glutamine + ATP + H2O = L-glutamate + AMP + diphosphate + NAD(+) + H(+)</text>
        <dbReference type="Rhea" id="RHEA:24384"/>
        <dbReference type="ChEBI" id="CHEBI:15377"/>
        <dbReference type="ChEBI" id="CHEBI:15378"/>
        <dbReference type="ChEBI" id="CHEBI:29985"/>
        <dbReference type="ChEBI" id="CHEBI:30616"/>
        <dbReference type="ChEBI" id="CHEBI:33019"/>
        <dbReference type="ChEBI" id="CHEBI:57540"/>
        <dbReference type="ChEBI" id="CHEBI:58359"/>
        <dbReference type="ChEBI" id="CHEBI:58437"/>
        <dbReference type="ChEBI" id="CHEBI:456215"/>
        <dbReference type="EC" id="6.3.5.1"/>
    </reaction>
</comment>